<keyword evidence="2" id="KW-1185">Reference proteome</keyword>
<proteinExistence type="predicted"/>
<reference evidence="1" key="1">
    <citation type="submission" date="2021-06" db="EMBL/GenBank/DDBJ databases">
        <authorList>
            <person name="Kallberg Y."/>
            <person name="Tangrot J."/>
            <person name="Rosling A."/>
        </authorList>
    </citation>
    <scope>NUCLEOTIDE SEQUENCE</scope>
    <source>
        <strain evidence="1">MA461A</strain>
    </source>
</reference>
<sequence length="64" mass="7037">MNNENDQVQIANDISICKNVLSRVQLTGQLLCCQDGKCVAKQQGADCPPNIDRTLARCQNIVFS</sequence>
<evidence type="ECO:0000313" key="2">
    <source>
        <dbReference type="Proteomes" id="UP000789920"/>
    </source>
</evidence>
<name>A0ACA9PH43_9GLOM</name>
<protein>
    <submittedName>
        <fullName evidence="1">17168_t:CDS:1</fullName>
    </submittedName>
</protein>
<evidence type="ECO:0000313" key="1">
    <source>
        <dbReference type="EMBL" id="CAG8708919.1"/>
    </source>
</evidence>
<organism evidence="1 2">
    <name type="scientific">Racocetra persica</name>
    <dbReference type="NCBI Taxonomy" id="160502"/>
    <lineage>
        <taxon>Eukaryota</taxon>
        <taxon>Fungi</taxon>
        <taxon>Fungi incertae sedis</taxon>
        <taxon>Mucoromycota</taxon>
        <taxon>Glomeromycotina</taxon>
        <taxon>Glomeromycetes</taxon>
        <taxon>Diversisporales</taxon>
        <taxon>Gigasporaceae</taxon>
        <taxon>Racocetra</taxon>
    </lineage>
</organism>
<dbReference type="Proteomes" id="UP000789920">
    <property type="component" value="Unassembled WGS sequence"/>
</dbReference>
<feature type="non-terminal residue" evidence="1">
    <location>
        <position position="64"/>
    </location>
</feature>
<dbReference type="EMBL" id="CAJVQC010020561">
    <property type="protein sequence ID" value="CAG8708919.1"/>
    <property type="molecule type" value="Genomic_DNA"/>
</dbReference>
<accession>A0ACA9PH43</accession>
<gene>
    <name evidence="1" type="ORF">RPERSI_LOCUS10407</name>
</gene>
<comment type="caution">
    <text evidence="1">The sequence shown here is derived from an EMBL/GenBank/DDBJ whole genome shotgun (WGS) entry which is preliminary data.</text>
</comment>